<proteinExistence type="predicted"/>
<evidence type="ECO:0000313" key="1">
    <source>
        <dbReference type="EMBL" id="MBX39956.1"/>
    </source>
</evidence>
<accession>A0A2P2NBV5</accession>
<name>A0A2P2NBV5_RHIMU</name>
<sequence>MLYLQKVLEASWKVSKSRMGIERRATKEQWVGLYCCSTIK</sequence>
<organism evidence="1">
    <name type="scientific">Rhizophora mucronata</name>
    <name type="common">Asiatic mangrove</name>
    <dbReference type="NCBI Taxonomy" id="61149"/>
    <lineage>
        <taxon>Eukaryota</taxon>
        <taxon>Viridiplantae</taxon>
        <taxon>Streptophyta</taxon>
        <taxon>Embryophyta</taxon>
        <taxon>Tracheophyta</taxon>
        <taxon>Spermatophyta</taxon>
        <taxon>Magnoliopsida</taxon>
        <taxon>eudicotyledons</taxon>
        <taxon>Gunneridae</taxon>
        <taxon>Pentapetalae</taxon>
        <taxon>rosids</taxon>
        <taxon>fabids</taxon>
        <taxon>Malpighiales</taxon>
        <taxon>Rhizophoraceae</taxon>
        <taxon>Rhizophora</taxon>
    </lineage>
</organism>
<dbReference type="EMBL" id="GGEC01059472">
    <property type="protein sequence ID" value="MBX39956.1"/>
    <property type="molecule type" value="Transcribed_RNA"/>
</dbReference>
<reference evidence="1" key="1">
    <citation type="submission" date="2018-02" db="EMBL/GenBank/DDBJ databases">
        <title>Rhizophora mucronata_Transcriptome.</title>
        <authorList>
            <person name="Meera S.P."/>
            <person name="Sreeshan A."/>
            <person name="Augustine A."/>
        </authorList>
    </citation>
    <scope>NUCLEOTIDE SEQUENCE</scope>
    <source>
        <tissue evidence="1">Leaf</tissue>
    </source>
</reference>
<protein>
    <submittedName>
        <fullName evidence="1">Uncharacterized protein</fullName>
    </submittedName>
</protein>
<dbReference type="AlphaFoldDB" id="A0A2P2NBV5"/>